<accession>A0ABU0U827</accession>
<proteinExistence type="predicted"/>
<gene>
    <name evidence="1" type="ORF">QE382_003096</name>
</gene>
<organism evidence="1 2">
    <name type="scientific">Sphingobacterium zeae</name>
    <dbReference type="NCBI Taxonomy" id="1776859"/>
    <lineage>
        <taxon>Bacteria</taxon>
        <taxon>Pseudomonadati</taxon>
        <taxon>Bacteroidota</taxon>
        <taxon>Sphingobacteriia</taxon>
        <taxon>Sphingobacteriales</taxon>
        <taxon>Sphingobacteriaceae</taxon>
        <taxon>Sphingobacterium</taxon>
    </lineage>
</organism>
<dbReference type="Proteomes" id="UP001244640">
    <property type="component" value="Unassembled WGS sequence"/>
</dbReference>
<reference evidence="1 2" key="1">
    <citation type="submission" date="2023-07" db="EMBL/GenBank/DDBJ databases">
        <title>Functional and genomic diversity of the sorghum phyllosphere microbiome.</title>
        <authorList>
            <person name="Shade A."/>
        </authorList>
    </citation>
    <scope>NUCLEOTIDE SEQUENCE [LARGE SCALE GENOMIC DNA]</scope>
    <source>
        <strain evidence="1 2">SORGH_AS_0892</strain>
    </source>
</reference>
<name>A0ABU0U827_9SPHI</name>
<keyword evidence="2" id="KW-1185">Reference proteome</keyword>
<evidence type="ECO:0000313" key="2">
    <source>
        <dbReference type="Proteomes" id="UP001244640"/>
    </source>
</evidence>
<protein>
    <submittedName>
        <fullName evidence="1">Component of type VI protein secretion system</fullName>
    </submittedName>
</protein>
<sequence>MFEYEIGGNERKVETSESIVDISFNKTMFIQKLTDNEPLRPEKVEGLKKVEDVFAHFKPSVGVSFEDEDGSSVHEELKFQNLGDFSAKNLTMQSDFLSNLSVQKDLSASVIKQLKSNKTLKSAIENAETKAAFINVLKNFIAELEANK</sequence>
<dbReference type="EMBL" id="JAUTBA010000001">
    <property type="protein sequence ID" value="MDQ1151112.1"/>
    <property type="molecule type" value="Genomic_DNA"/>
</dbReference>
<comment type="caution">
    <text evidence="1">The sequence shown here is derived from an EMBL/GenBank/DDBJ whole genome shotgun (WGS) entry which is preliminary data.</text>
</comment>
<dbReference type="RefSeq" id="WP_293936189.1">
    <property type="nucleotide sequence ID" value="NZ_JAUTBA010000001.1"/>
</dbReference>
<evidence type="ECO:0000313" key="1">
    <source>
        <dbReference type="EMBL" id="MDQ1151112.1"/>
    </source>
</evidence>